<dbReference type="CDD" id="cd00495">
    <property type="entry name" value="Ribosomal_L25_TL5_CTC"/>
    <property type="match status" value="1"/>
</dbReference>
<evidence type="ECO:0000313" key="8">
    <source>
        <dbReference type="EMBL" id="MCY9596375.1"/>
    </source>
</evidence>
<comment type="function">
    <text evidence="5">This is one of the proteins that binds to the 5S RNA in the ribosome where it forms part of the central protuberance.</text>
</comment>
<dbReference type="KEGG" id="pchi:PC41400_17680"/>
<dbReference type="Pfam" id="PF14693">
    <property type="entry name" value="Ribosomal_TL5_C"/>
    <property type="match status" value="1"/>
</dbReference>
<keyword evidence="4 5" id="KW-0687">Ribonucleoprotein</keyword>
<dbReference type="SUPFAM" id="SSF50715">
    <property type="entry name" value="Ribosomal protein L25-like"/>
    <property type="match status" value="1"/>
</dbReference>
<reference evidence="8 11" key="2">
    <citation type="submission" date="2022-05" db="EMBL/GenBank/DDBJ databases">
        <title>Genome Sequencing of Bee-Associated Microbes.</title>
        <authorList>
            <person name="Dunlap C."/>
        </authorList>
    </citation>
    <scope>NUCLEOTIDE SEQUENCE [LARGE SCALE GENOMIC DNA]</scope>
    <source>
        <strain evidence="8 11">NRRL B-23120</strain>
    </source>
</reference>
<evidence type="ECO:0000256" key="1">
    <source>
        <dbReference type="ARBA" id="ARBA00022730"/>
    </source>
</evidence>
<comment type="similarity">
    <text evidence="5">Belongs to the bacterial ribosomal protein bL25 family. CTC subfamily.</text>
</comment>
<reference evidence="9 10" key="1">
    <citation type="submission" date="2018-01" db="EMBL/GenBank/DDBJ databases">
        <title>The whole genome sequencing and assembly of Paenibacillus chitinolyticus KCCM 41400 strain.</title>
        <authorList>
            <person name="Kim J.-Y."/>
            <person name="Park M.-K."/>
            <person name="Lee Y.-J."/>
            <person name="Yi H."/>
            <person name="Bahn Y.-S."/>
            <person name="Kim J.F."/>
            <person name="Lee D.-W."/>
        </authorList>
    </citation>
    <scope>NUCLEOTIDE SEQUENCE [LARGE SCALE GENOMIC DNA]</scope>
    <source>
        <strain evidence="9 10">KCCM 41400</strain>
    </source>
</reference>
<evidence type="ECO:0000256" key="4">
    <source>
        <dbReference type="ARBA" id="ARBA00023274"/>
    </source>
</evidence>
<dbReference type="AlphaFoldDB" id="A0A410WYK0"/>
<evidence type="ECO:0000313" key="9">
    <source>
        <dbReference type="EMBL" id="QAV19397.1"/>
    </source>
</evidence>
<accession>A0A410WYK0</accession>
<evidence type="ECO:0000256" key="2">
    <source>
        <dbReference type="ARBA" id="ARBA00022884"/>
    </source>
</evidence>
<dbReference type="GO" id="GO:0008097">
    <property type="term" value="F:5S rRNA binding"/>
    <property type="evidence" value="ECO:0007669"/>
    <property type="project" value="InterPro"/>
</dbReference>
<dbReference type="GO" id="GO:0006412">
    <property type="term" value="P:translation"/>
    <property type="evidence" value="ECO:0007669"/>
    <property type="project" value="UniProtKB-UniRule"/>
</dbReference>
<keyword evidence="2 5" id="KW-0694">RNA-binding</keyword>
<dbReference type="PANTHER" id="PTHR33284:SF1">
    <property type="entry name" value="RIBOSOMAL PROTEIN L25_GLN-TRNA SYNTHETASE, ANTI-CODON-BINDING DOMAIN-CONTAINING PROTEIN"/>
    <property type="match status" value="1"/>
</dbReference>
<feature type="domain" description="Large ribosomal subunit protein bL25 beta" evidence="7">
    <location>
        <begin position="100"/>
        <end position="181"/>
    </location>
</feature>
<dbReference type="InterPro" id="IPR011035">
    <property type="entry name" value="Ribosomal_bL25/Gln-tRNA_synth"/>
</dbReference>
<name>A0A410WYK0_9BACL</name>
<feature type="domain" description="Large ribosomal subunit protein bL25 L25" evidence="6">
    <location>
        <begin position="10"/>
        <end position="91"/>
    </location>
</feature>
<dbReference type="HAMAP" id="MF_01334">
    <property type="entry name" value="Ribosomal_bL25_CTC"/>
    <property type="match status" value="1"/>
</dbReference>
<dbReference type="InterPro" id="IPR029751">
    <property type="entry name" value="Ribosomal_L25_dom"/>
</dbReference>
<dbReference type="EMBL" id="CP026520">
    <property type="protein sequence ID" value="QAV19397.1"/>
    <property type="molecule type" value="Genomic_DNA"/>
</dbReference>
<evidence type="ECO:0000313" key="10">
    <source>
        <dbReference type="Proteomes" id="UP000288943"/>
    </source>
</evidence>
<protein>
    <recommendedName>
        <fullName evidence="5">Large ribosomal subunit protein bL25</fullName>
    </recommendedName>
    <alternativeName>
        <fullName evidence="5">General stress protein CTC</fullName>
    </alternativeName>
</protein>
<proteinExistence type="inferred from homology"/>
<evidence type="ECO:0000313" key="11">
    <source>
        <dbReference type="Proteomes" id="UP001527202"/>
    </source>
</evidence>
<dbReference type="Pfam" id="PF01386">
    <property type="entry name" value="Ribosomal_L25p"/>
    <property type="match status" value="1"/>
</dbReference>
<dbReference type="Gene3D" id="2.170.120.20">
    <property type="entry name" value="Ribosomal protein L25, beta domain"/>
    <property type="match status" value="1"/>
</dbReference>
<dbReference type="EMBL" id="JAMDMJ010000013">
    <property type="protein sequence ID" value="MCY9596375.1"/>
    <property type="molecule type" value="Genomic_DNA"/>
</dbReference>
<evidence type="ECO:0000259" key="7">
    <source>
        <dbReference type="Pfam" id="PF14693"/>
    </source>
</evidence>
<dbReference type="InterPro" id="IPR037121">
    <property type="entry name" value="Ribosomal_bL25_C"/>
</dbReference>
<dbReference type="GeneID" id="95376627"/>
<dbReference type="Gene3D" id="2.40.240.10">
    <property type="entry name" value="Ribosomal Protein L25, Chain P"/>
    <property type="match status" value="1"/>
</dbReference>
<organism evidence="9 10">
    <name type="scientific">Paenibacillus chitinolyticus</name>
    <dbReference type="NCBI Taxonomy" id="79263"/>
    <lineage>
        <taxon>Bacteria</taxon>
        <taxon>Bacillati</taxon>
        <taxon>Bacillota</taxon>
        <taxon>Bacilli</taxon>
        <taxon>Bacillales</taxon>
        <taxon>Paenibacillaceae</taxon>
        <taxon>Paenibacillus</taxon>
    </lineage>
</organism>
<evidence type="ECO:0000256" key="5">
    <source>
        <dbReference type="HAMAP-Rule" id="MF_01334"/>
    </source>
</evidence>
<gene>
    <name evidence="5" type="primary">rplY</name>
    <name evidence="5" type="synonym">ctc</name>
    <name evidence="8" type="ORF">M5X16_11390</name>
    <name evidence="9" type="ORF">PC41400_17680</name>
</gene>
<dbReference type="GO" id="GO:0022625">
    <property type="term" value="C:cytosolic large ribosomal subunit"/>
    <property type="evidence" value="ECO:0007669"/>
    <property type="project" value="TreeGrafter"/>
</dbReference>
<evidence type="ECO:0000259" key="6">
    <source>
        <dbReference type="Pfam" id="PF01386"/>
    </source>
</evidence>
<dbReference type="OrthoDB" id="9790002at2"/>
<dbReference type="InterPro" id="IPR020057">
    <property type="entry name" value="Ribosomal_bL25_b-dom"/>
</dbReference>
<evidence type="ECO:0000256" key="3">
    <source>
        <dbReference type="ARBA" id="ARBA00022980"/>
    </source>
</evidence>
<dbReference type="NCBIfam" id="TIGR00731">
    <property type="entry name" value="bL25_bact_ctc"/>
    <property type="match status" value="1"/>
</dbReference>
<sequence length="181" mass="19895">MAAYIHTERRPRLNPSGLRNLRQEGRLPGVVFGKNADNEIIHISTKQFEKWLRQGASGFIELKMDGGPSLTVLLEDLHRDSVTGSLLHVDFQLVQTGEIIRTKLPVKFIGTPVGTKSGGVVQIQDPHVEVEALPKNLPHSVELDIHAMEIGDTCFVKDLNLPPELTVVSGVNKILVSVSKP</sequence>
<comment type="subunit">
    <text evidence="5">Part of the 50S ribosomal subunit; part of the 5S rRNA/L5/L18/L25 subcomplex. Contacts the 5S rRNA. Binds to the 5S rRNA independently of L5 and L18.</text>
</comment>
<keyword evidence="11" id="KW-1185">Reference proteome</keyword>
<dbReference type="InterPro" id="IPR020056">
    <property type="entry name" value="Rbsml_bL25/Gln-tRNA_synth_N"/>
</dbReference>
<dbReference type="Proteomes" id="UP001527202">
    <property type="component" value="Unassembled WGS sequence"/>
</dbReference>
<dbReference type="PANTHER" id="PTHR33284">
    <property type="entry name" value="RIBOSOMAL PROTEIN L25/GLN-TRNA SYNTHETASE, ANTI-CODON-BINDING DOMAIN-CONTAINING PROTEIN"/>
    <property type="match status" value="1"/>
</dbReference>
<dbReference type="InterPro" id="IPR001021">
    <property type="entry name" value="Ribosomal_bL25_long"/>
</dbReference>
<dbReference type="GO" id="GO:0003735">
    <property type="term" value="F:structural constituent of ribosome"/>
    <property type="evidence" value="ECO:0007669"/>
    <property type="project" value="InterPro"/>
</dbReference>
<keyword evidence="1 5" id="KW-0699">rRNA-binding</keyword>
<dbReference type="RefSeq" id="WP_042226491.1">
    <property type="nucleotide sequence ID" value="NZ_CP026520.1"/>
</dbReference>
<dbReference type="InterPro" id="IPR020930">
    <property type="entry name" value="Ribosomal_uL5_bac-type"/>
</dbReference>
<keyword evidence="3 5" id="KW-0689">Ribosomal protein</keyword>
<dbReference type="Proteomes" id="UP000288943">
    <property type="component" value="Chromosome"/>
</dbReference>